<dbReference type="GO" id="GO:1901982">
    <property type="term" value="F:maltose binding"/>
    <property type="evidence" value="ECO:0007669"/>
    <property type="project" value="TreeGrafter"/>
</dbReference>
<evidence type="ECO:0000256" key="3">
    <source>
        <dbReference type="ARBA" id="ARBA00022729"/>
    </source>
</evidence>
<dbReference type="EMBL" id="JAAKGU010000009">
    <property type="protein sequence ID" value="NGM84310.1"/>
    <property type="molecule type" value="Genomic_DNA"/>
</dbReference>
<dbReference type="GO" id="GO:0015768">
    <property type="term" value="P:maltose transport"/>
    <property type="evidence" value="ECO:0007669"/>
    <property type="project" value="TreeGrafter"/>
</dbReference>
<name>A0A6M1PM25_9BACL</name>
<keyword evidence="5" id="KW-1185">Reference proteome</keyword>
<evidence type="ECO:0000313" key="4">
    <source>
        <dbReference type="EMBL" id="NGM84310.1"/>
    </source>
</evidence>
<reference evidence="4 5" key="1">
    <citation type="submission" date="2020-02" db="EMBL/GenBank/DDBJ databases">
        <authorList>
            <person name="Gao J."/>
            <person name="Sun J."/>
        </authorList>
    </citation>
    <scope>NUCLEOTIDE SEQUENCE [LARGE SCALE GENOMIC DNA]</scope>
    <source>
        <strain evidence="4 5">7124</strain>
    </source>
</reference>
<dbReference type="PROSITE" id="PS01037">
    <property type="entry name" value="SBP_BACTERIAL_1"/>
    <property type="match status" value="1"/>
</dbReference>
<accession>A0A6M1PM25</accession>
<dbReference type="PANTHER" id="PTHR30061">
    <property type="entry name" value="MALTOSE-BINDING PERIPLASMIC PROTEIN"/>
    <property type="match status" value="1"/>
</dbReference>
<evidence type="ECO:0000256" key="2">
    <source>
        <dbReference type="ARBA" id="ARBA00022448"/>
    </source>
</evidence>
<sequence length="426" mass="48201">MVNKVTKIMLTAVMVISLAACGERNEEGQTGQQKVHKIVLSVLNPKVEIASQFERLVKEYEREHPEVDIHIRTVGGGADDRSMLMTQFAAGKGPDIYTNGGYEEARLWKDYLEDLSDQPWVRHAYKHALEPMEMDGKIYGMPMNVEGYGFIYNKDLLAKAGIKETPRTLTELKDVSEKLKAMNITPFSIGYAEKWLLGVFMLNIAFAHQDNPDAFIKGLTDGTQKFKGNEPFIGMLRLLDLTVQYGSKNSLTIDYNAAVTGFAKGKTAMILQGNWVQPMLDKISPNMNIGFFPMPISDDAAKNDALAIGIPNNWVVNKKTTAVKKTEAKKFLNWMVSSEQGKRFMTEQLKFVPAFSNIEIKNPDPLAADMIKYIKEGKTLSWNWFKYPAGVSDEFGPAMQAYINKQMNRDELLQEFQKSWNRYSEK</sequence>
<protein>
    <submittedName>
        <fullName evidence="4">Carbohydrate ABC transporter substrate-binding protein</fullName>
    </submittedName>
</protein>
<dbReference type="Gene3D" id="3.40.190.10">
    <property type="entry name" value="Periplasmic binding protein-like II"/>
    <property type="match status" value="2"/>
</dbReference>
<dbReference type="SUPFAM" id="SSF53850">
    <property type="entry name" value="Periplasmic binding protein-like II"/>
    <property type="match status" value="1"/>
</dbReference>
<dbReference type="PROSITE" id="PS51257">
    <property type="entry name" value="PROKAR_LIPOPROTEIN"/>
    <property type="match status" value="1"/>
</dbReference>
<dbReference type="InterPro" id="IPR006061">
    <property type="entry name" value="SBP_1_CS"/>
</dbReference>
<dbReference type="GO" id="GO:0042956">
    <property type="term" value="P:maltodextrin transmembrane transport"/>
    <property type="evidence" value="ECO:0007669"/>
    <property type="project" value="TreeGrafter"/>
</dbReference>
<dbReference type="PANTHER" id="PTHR30061:SF50">
    <property type="entry name" value="MALTOSE_MALTODEXTRIN-BINDING PERIPLASMIC PROTEIN"/>
    <property type="match status" value="1"/>
</dbReference>
<dbReference type="Pfam" id="PF01547">
    <property type="entry name" value="SBP_bac_1"/>
    <property type="match status" value="1"/>
</dbReference>
<keyword evidence="2" id="KW-0813">Transport</keyword>
<dbReference type="InterPro" id="IPR006059">
    <property type="entry name" value="SBP"/>
</dbReference>
<proteinExistence type="inferred from homology"/>
<dbReference type="AlphaFoldDB" id="A0A6M1PM25"/>
<evidence type="ECO:0000313" key="5">
    <source>
        <dbReference type="Proteomes" id="UP000480151"/>
    </source>
</evidence>
<dbReference type="GO" id="GO:0055085">
    <property type="term" value="P:transmembrane transport"/>
    <property type="evidence" value="ECO:0007669"/>
    <property type="project" value="InterPro"/>
</dbReference>
<organism evidence="4 5">
    <name type="scientific">Paenibacillus apii</name>
    <dbReference type="NCBI Taxonomy" id="1850370"/>
    <lineage>
        <taxon>Bacteria</taxon>
        <taxon>Bacillati</taxon>
        <taxon>Bacillota</taxon>
        <taxon>Bacilli</taxon>
        <taxon>Bacillales</taxon>
        <taxon>Paenibacillaceae</taxon>
        <taxon>Paenibacillus</taxon>
    </lineage>
</organism>
<comment type="similarity">
    <text evidence="1">Belongs to the bacterial solute-binding protein 1 family.</text>
</comment>
<keyword evidence="3" id="KW-0732">Signal</keyword>
<dbReference type="GO" id="GO:0055052">
    <property type="term" value="C:ATP-binding cassette (ABC) transporter complex, substrate-binding subunit-containing"/>
    <property type="evidence" value="ECO:0007669"/>
    <property type="project" value="TreeGrafter"/>
</dbReference>
<comment type="caution">
    <text evidence="4">The sequence shown here is derived from an EMBL/GenBank/DDBJ whole genome shotgun (WGS) entry which is preliminary data.</text>
</comment>
<gene>
    <name evidence="4" type="ORF">G5B47_18015</name>
</gene>
<evidence type="ECO:0000256" key="1">
    <source>
        <dbReference type="ARBA" id="ARBA00008520"/>
    </source>
</evidence>
<dbReference type="Proteomes" id="UP000480151">
    <property type="component" value="Unassembled WGS sequence"/>
</dbReference>